<gene>
    <name evidence="2" type="ORF">B296_00006000</name>
</gene>
<name>A0A426YQA4_ENSVE</name>
<reference evidence="2 3" key="1">
    <citation type="journal article" date="2014" name="Agronomy (Basel)">
        <title>A Draft Genome Sequence for Ensete ventricosum, the Drought-Tolerant Tree Against Hunger.</title>
        <authorList>
            <person name="Harrison J."/>
            <person name="Moore K.A."/>
            <person name="Paszkiewicz K."/>
            <person name="Jones T."/>
            <person name="Grant M."/>
            <person name="Ambacheew D."/>
            <person name="Muzemil S."/>
            <person name="Studholme D.J."/>
        </authorList>
    </citation>
    <scope>NUCLEOTIDE SEQUENCE [LARGE SCALE GENOMIC DNA]</scope>
</reference>
<proteinExistence type="predicted"/>
<feature type="region of interest" description="Disordered" evidence="1">
    <location>
        <begin position="44"/>
        <end position="67"/>
    </location>
</feature>
<organism evidence="2 3">
    <name type="scientific">Ensete ventricosum</name>
    <name type="common">Abyssinian banana</name>
    <name type="synonym">Musa ensete</name>
    <dbReference type="NCBI Taxonomy" id="4639"/>
    <lineage>
        <taxon>Eukaryota</taxon>
        <taxon>Viridiplantae</taxon>
        <taxon>Streptophyta</taxon>
        <taxon>Embryophyta</taxon>
        <taxon>Tracheophyta</taxon>
        <taxon>Spermatophyta</taxon>
        <taxon>Magnoliopsida</taxon>
        <taxon>Liliopsida</taxon>
        <taxon>Zingiberales</taxon>
        <taxon>Musaceae</taxon>
        <taxon>Ensete</taxon>
    </lineage>
</organism>
<protein>
    <submittedName>
        <fullName evidence="2">Uncharacterized protein</fullName>
    </submittedName>
</protein>
<comment type="caution">
    <text evidence="2">The sequence shown here is derived from an EMBL/GenBank/DDBJ whole genome shotgun (WGS) entry which is preliminary data.</text>
</comment>
<dbReference type="Proteomes" id="UP000287651">
    <property type="component" value="Unassembled WGS sequence"/>
</dbReference>
<sequence>MARPSAEVAGHGQAPYGAASHGLAIGVVVIVSMVACNATPVRATGCTATPARGGPSGQPTRDYHPRPRLPLVGAAALVVGAATSGQGQSPIGQGRQRQRSEGLGRGLGHPFEKRIILPLRI</sequence>
<accession>A0A426YQA4</accession>
<evidence type="ECO:0000256" key="1">
    <source>
        <dbReference type="SAM" id="MobiDB-lite"/>
    </source>
</evidence>
<feature type="region of interest" description="Disordered" evidence="1">
    <location>
        <begin position="83"/>
        <end position="107"/>
    </location>
</feature>
<dbReference type="AlphaFoldDB" id="A0A426YQA4"/>
<evidence type="ECO:0000313" key="2">
    <source>
        <dbReference type="EMBL" id="RRT53913.1"/>
    </source>
</evidence>
<evidence type="ECO:0000313" key="3">
    <source>
        <dbReference type="Proteomes" id="UP000287651"/>
    </source>
</evidence>
<dbReference type="EMBL" id="AMZH03010872">
    <property type="protein sequence ID" value="RRT53913.1"/>
    <property type="molecule type" value="Genomic_DNA"/>
</dbReference>